<name>A0A0C9ZQU3_9AGAM</name>
<keyword evidence="2" id="KW-1185">Reference proteome</keyword>
<dbReference type="EMBL" id="KN836729">
    <property type="protein sequence ID" value="KIK31701.1"/>
    <property type="molecule type" value="Genomic_DNA"/>
</dbReference>
<evidence type="ECO:0000313" key="1">
    <source>
        <dbReference type="EMBL" id="KIK31701.1"/>
    </source>
</evidence>
<feature type="non-terminal residue" evidence="1">
    <location>
        <position position="1"/>
    </location>
</feature>
<dbReference type="HOGENOM" id="CLU_149497_0_0_1"/>
<dbReference type="InParanoid" id="A0A0C9ZQU3"/>
<sequence>TWPVADRCKGHLQDVASKHNICPLPAYDWNHVLIPPLQYEAQLKGALVEAHMAFYHHHVKKSRRNIFEAVLRELIVLSPPAPMPSSRFKRCRLNDGPCTEQCNK</sequence>
<dbReference type="Proteomes" id="UP000054485">
    <property type="component" value="Unassembled WGS sequence"/>
</dbReference>
<reference evidence="2" key="2">
    <citation type="submission" date="2015-01" db="EMBL/GenBank/DDBJ databases">
        <title>Evolutionary Origins and Diversification of the Mycorrhizal Mutualists.</title>
        <authorList>
            <consortium name="DOE Joint Genome Institute"/>
            <consortium name="Mycorrhizal Genomics Consortium"/>
            <person name="Kohler A."/>
            <person name="Kuo A."/>
            <person name="Nagy L.G."/>
            <person name="Floudas D."/>
            <person name="Copeland A."/>
            <person name="Barry K.W."/>
            <person name="Cichocki N."/>
            <person name="Veneault-Fourrey C."/>
            <person name="LaButti K."/>
            <person name="Lindquist E.A."/>
            <person name="Lipzen A."/>
            <person name="Lundell T."/>
            <person name="Morin E."/>
            <person name="Murat C."/>
            <person name="Riley R."/>
            <person name="Ohm R."/>
            <person name="Sun H."/>
            <person name="Tunlid A."/>
            <person name="Henrissat B."/>
            <person name="Grigoriev I.V."/>
            <person name="Hibbett D.S."/>
            <person name="Martin F."/>
        </authorList>
    </citation>
    <scope>NUCLEOTIDE SEQUENCE [LARGE SCALE GENOMIC DNA]</scope>
    <source>
        <strain evidence="2">UH-Slu-Lm8-n1</strain>
    </source>
</reference>
<dbReference type="OrthoDB" id="2804425at2759"/>
<dbReference type="AlphaFoldDB" id="A0A0C9ZQU3"/>
<organism evidence="1 2">
    <name type="scientific">Suillus luteus UH-Slu-Lm8-n1</name>
    <dbReference type="NCBI Taxonomy" id="930992"/>
    <lineage>
        <taxon>Eukaryota</taxon>
        <taxon>Fungi</taxon>
        <taxon>Dikarya</taxon>
        <taxon>Basidiomycota</taxon>
        <taxon>Agaricomycotina</taxon>
        <taxon>Agaricomycetes</taxon>
        <taxon>Agaricomycetidae</taxon>
        <taxon>Boletales</taxon>
        <taxon>Suillineae</taxon>
        <taxon>Suillaceae</taxon>
        <taxon>Suillus</taxon>
    </lineage>
</organism>
<gene>
    <name evidence="1" type="ORF">CY34DRAFT_102883</name>
</gene>
<proteinExistence type="predicted"/>
<evidence type="ECO:0000313" key="2">
    <source>
        <dbReference type="Proteomes" id="UP000054485"/>
    </source>
</evidence>
<accession>A0A0C9ZQU3</accession>
<reference evidence="1 2" key="1">
    <citation type="submission" date="2014-04" db="EMBL/GenBank/DDBJ databases">
        <authorList>
            <consortium name="DOE Joint Genome Institute"/>
            <person name="Kuo A."/>
            <person name="Ruytinx J."/>
            <person name="Rineau F."/>
            <person name="Colpaert J."/>
            <person name="Kohler A."/>
            <person name="Nagy L.G."/>
            <person name="Floudas D."/>
            <person name="Copeland A."/>
            <person name="Barry K.W."/>
            <person name="Cichocki N."/>
            <person name="Veneault-Fourrey C."/>
            <person name="LaButti K."/>
            <person name="Lindquist E.A."/>
            <person name="Lipzen A."/>
            <person name="Lundell T."/>
            <person name="Morin E."/>
            <person name="Murat C."/>
            <person name="Sun H."/>
            <person name="Tunlid A."/>
            <person name="Henrissat B."/>
            <person name="Grigoriev I.V."/>
            <person name="Hibbett D.S."/>
            <person name="Martin F."/>
            <person name="Nordberg H.P."/>
            <person name="Cantor M.N."/>
            <person name="Hua S.X."/>
        </authorList>
    </citation>
    <scope>NUCLEOTIDE SEQUENCE [LARGE SCALE GENOMIC DNA]</scope>
    <source>
        <strain evidence="1 2">UH-Slu-Lm8-n1</strain>
    </source>
</reference>
<protein>
    <submittedName>
        <fullName evidence="1">Uncharacterized protein</fullName>
    </submittedName>
</protein>